<dbReference type="EMBL" id="CP036316">
    <property type="protein sequence ID" value="QDT63074.1"/>
    <property type="molecule type" value="Genomic_DNA"/>
</dbReference>
<keyword evidence="10 18" id="KW-0028">Amino-acid biosynthesis</keyword>
<dbReference type="GO" id="GO:0000166">
    <property type="term" value="F:nucleotide binding"/>
    <property type="evidence" value="ECO:0007669"/>
    <property type="project" value="UniProtKB-KW"/>
</dbReference>
<dbReference type="NCBIfam" id="TIGR01357">
    <property type="entry name" value="aroB"/>
    <property type="match status" value="1"/>
</dbReference>
<evidence type="ECO:0000256" key="18">
    <source>
        <dbReference type="HAMAP-Rule" id="MF_00110"/>
    </source>
</evidence>
<dbReference type="Gene3D" id="3.40.50.1970">
    <property type="match status" value="1"/>
</dbReference>
<keyword evidence="15 18" id="KW-0057">Aromatic amino acid biosynthesis</keyword>
<evidence type="ECO:0000256" key="7">
    <source>
        <dbReference type="ARBA" id="ARBA00013031"/>
    </source>
</evidence>
<accession>A0A517T3X3</accession>
<protein>
    <recommendedName>
        <fullName evidence="8 18">3-dehydroquinate synthase</fullName>
        <shortName evidence="18">DHQS</shortName>
        <ecNumber evidence="7 18">4.2.3.4</ecNumber>
    </recommendedName>
</protein>
<dbReference type="Pfam" id="PF01761">
    <property type="entry name" value="DHQ_synthase"/>
    <property type="match status" value="1"/>
</dbReference>
<evidence type="ECO:0000256" key="6">
    <source>
        <dbReference type="ARBA" id="ARBA00005412"/>
    </source>
</evidence>
<feature type="binding site" evidence="18">
    <location>
        <begin position="136"/>
        <end position="137"/>
    </location>
    <ligand>
        <name>NAD(+)</name>
        <dbReference type="ChEBI" id="CHEBI:57540"/>
    </ligand>
</feature>
<dbReference type="GO" id="GO:0009073">
    <property type="term" value="P:aromatic amino acid family biosynthetic process"/>
    <property type="evidence" value="ECO:0007669"/>
    <property type="project" value="UniProtKB-KW"/>
</dbReference>
<evidence type="ECO:0000256" key="5">
    <source>
        <dbReference type="ARBA" id="ARBA00004661"/>
    </source>
</evidence>
<dbReference type="GO" id="GO:0009423">
    <property type="term" value="P:chorismate biosynthetic process"/>
    <property type="evidence" value="ECO:0007669"/>
    <property type="project" value="UniProtKB-UniRule"/>
</dbReference>
<evidence type="ECO:0000256" key="2">
    <source>
        <dbReference type="ARBA" id="ARBA00001911"/>
    </source>
</evidence>
<dbReference type="RefSeq" id="WP_145259107.1">
    <property type="nucleotide sequence ID" value="NZ_CP036316.1"/>
</dbReference>
<gene>
    <name evidence="21" type="primary">aroB_1</name>
    <name evidence="18" type="synonym">aroB</name>
    <name evidence="21" type="ORF">V22_02740</name>
</gene>
<feature type="binding site" evidence="18">
    <location>
        <begin position="112"/>
        <end position="116"/>
    </location>
    <ligand>
        <name>NAD(+)</name>
        <dbReference type="ChEBI" id="CHEBI:57540"/>
    </ligand>
</feature>
<evidence type="ECO:0000256" key="1">
    <source>
        <dbReference type="ARBA" id="ARBA00001393"/>
    </source>
</evidence>
<feature type="domain" description="3-dehydroquinate synthase N-terminal" evidence="19">
    <location>
        <begin position="75"/>
        <end position="186"/>
    </location>
</feature>
<dbReference type="InterPro" id="IPR030963">
    <property type="entry name" value="DHQ_synth_fam"/>
</dbReference>
<dbReference type="SUPFAM" id="SSF56796">
    <property type="entry name" value="Dehydroquinate synthase-like"/>
    <property type="match status" value="1"/>
</dbReference>
<keyword evidence="16 18" id="KW-0456">Lyase</keyword>
<feature type="domain" description="3-dehydroquinate synthase C-terminal" evidence="20">
    <location>
        <begin position="188"/>
        <end position="335"/>
    </location>
</feature>
<dbReference type="GO" id="GO:0005737">
    <property type="term" value="C:cytoplasm"/>
    <property type="evidence" value="ECO:0007669"/>
    <property type="project" value="UniProtKB-SubCell"/>
</dbReference>
<comment type="function">
    <text evidence="3 18">Catalyzes the conversion of 3-deoxy-D-arabino-heptulosonate 7-phosphate (DAHP) to dehydroquinate (DHQ).</text>
</comment>
<dbReference type="EC" id="4.2.3.4" evidence="7 18"/>
<evidence type="ECO:0000259" key="20">
    <source>
        <dbReference type="Pfam" id="PF24621"/>
    </source>
</evidence>
<dbReference type="Proteomes" id="UP000319976">
    <property type="component" value="Chromosome"/>
</dbReference>
<evidence type="ECO:0000313" key="22">
    <source>
        <dbReference type="Proteomes" id="UP000319976"/>
    </source>
</evidence>
<keyword evidence="11 18" id="KW-0479">Metal-binding</keyword>
<dbReference type="FunFam" id="3.40.50.1970:FF:000001">
    <property type="entry name" value="3-dehydroquinate synthase"/>
    <property type="match status" value="1"/>
</dbReference>
<dbReference type="PIRSF" id="PIRSF001455">
    <property type="entry name" value="DHQ_synth"/>
    <property type="match status" value="1"/>
</dbReference>
<dbReference type="InterPro" id="IPR050071">
    <property type="entry name" value="Dehydroquinate_synthase"/>
</dbReference>
<sequence>MSDLRNVHVALAERSYDIVIGTGTLGEAANYVTSFRGTETPGTALVVTDENVHEPHAEAVAKSLQSAGWNLSTHMLSAGERAKSLTSLAEIYDALVELRADRRSLVVAVGGGVVGDAAGFAAATYNRGMPFVQVPTTLLAMVDSSVGGKTGVNHPKGKNLIGAFHQPIGVLIDPEVLATLPKREYRGGLAEVVKYGVILDAEFFQWLEQNVEAINKRDPAALGHIIERSCRLKADVVEEDEFETTGLRAVLNYGHTFAHAYEALAGYGELSHGEAVSIGMLDASRLAERRGFITAEDTQRQHDLLSKLRLPTALPSGMDFSTDDLIGRMRLDKKNRDGKMRFVLPTCIGEVKLFDDTDEADVRAVLELTEHA</sequence>
<dbReference type="PANTHER" id="PTHR43622:SF7">
    <property type="entry name" value="3-DEHYDROQUINATE SYNTHASE, CHLOROPLASTIC"/>
    <property type="match status" value="1"/>
</dbReference>
<feature type="binding site" evidence="18">
    <location>
        <position position="149"/>
    </location>
    <ligand>
        <name>NAD(+)</name>
        <dbReference type="ChEBI" id="CHEBI:57540"/>
    </ligand>
</feature>
<evidence type="ECO:0000256" key="13">
    <source>
        <dbReference type="ARBA" id="ARBA00022833"/>
    </source>
</evidence>
<evidence type="ECO:0000256" key="17">
    <source>
        <dbReference type="ARBA" id="ARBA00023285"/>
    </source>
</evidence>
<dbReference type="AlphaFoldDB" id="A0A517T3X3"/>
<comment type="subcellular location">
    <subcellularLocation>
        <location evidence="4 18">Cytoplasm</location>
    </subcellularLocation>
</comment>
<evidence type="ECO:0000256" key="8">
    <source>
        <dbReference type="ARBA" id="ARBA00017684"/>
    </source>
</evidence>
<dbReference type="InterPro" id="IPR056179">
    <property type="entry name" value="DHQS_C"/>
</dbReference>
<feature type="binding site" evidence="18">
    <location>
        <position position="158"/>
    </location>
    <ligand>
        <name>NAD(+)</name>
        <dbReference type="ChEBI" id="CHEBI:57540"/>
    </ligand>
</feature>
<dbReference type="KEGG" id="chya:V22_02740"/>
<feature type="binding site" evidence="18">
    <location>
        <position position="191"/>
    </location>
    <ligand>
        <name>Zn(2+)</name>
        <dbReference type="ChEBI" id="CHEBI:29105"/>
    </ligand>
</feature>
<dbReference type="GO" id="GO:0003856">
    <property type="term" value="F:3-dehydroquinate synthase activity"/>
    <property type="evidence" value="ECO:0007669"/>
    <property type="project" value="UniProtKB-UniRule"/>
</dbReference>
<evidence type="ECO:0000313" key="21">
    <source>
        <dbReference type="EMBL" id="QDT63074.1"/>
    </source>
</evidence>
<dbReference type="Pfam" id="PF24621">
    <property type="entry name" value="DHQS_C"/>
    <property type="match status" value="1"/>
</dbReference>
<dbReference type="CDD" id="cd08195">
    <property type="entry name" value="DHQS"/>
    <property type="match status" value="1"/>
</dbReference>
<keyword evidence="13 18" id="KW-0862">Zinc</keyword>
<evidence type="ECO:0000256" key="10">
    <source>
        <dbReference type="ARBA" id="ARBA00022605"/>
    </source>
</evidence>
<name>A0A517T3X3_9PLAN</name>
<comment type="cofactor">
    <cofactor evidence="18">
        <name>Co(2+)</name>
        <dbReference type="ChEBI" id="CHEBI:48828"/>
    </cofactor>
    <cofactor evidence="18">
        <name>Zn(2+)</name>
        <dbReference type="ChEBI" id="CHEBI:29105"/>
    </cofactor>
    <text evidence="18">Binds 1 divalent metal cation per subunit. Can use either Co(2+) or Zn(2+).</text>
</comment>
<evidence type="ECO:0000256" key="12">
    <source>
        <dbReference type="ARBA" id="ARBA00022741"/>
    </source>
</evidence>
<dbReference type="InterPro" id="IPR016037">
    <property type="entry name" value="DHQ_synth_AroB"/>
</dbReference>
<proteinExistence type="inferred from homology"/>
<evidence type="ECO:0000256" key="15">
    <source>
        <dbReference type="ARBA" id="ARBA00023141"/>
    </source>
</evidence>
<organism evidence="21 22">
    <name type="scientific">Calycomorphotria hydatis</name>
    <dbReference type="NCBI Taxonomy" id="2528027"/>
    <lineage>
        <taxon>Bacteria</taxon>
        <taxon>Pseudomonadati</taxon>
        <taxon>Planctomycetota</taxon>
        <taxon>Planctomycetia</taxon>
        <taxon>Planctomycetales</taxon>
        <taxon>Planctomycetaceae</taxon>
        <taxon>Calycomorphotria</taxon>
    </lineage>
</organism>
<keyword evidence="12 18" id="KW-0547">Nucleotide-binding</keyword>
<dbReference type="UniPathway" id="UPA00053">
    <property type="reaction ID" value="UER00085"/>
</dbReference>
<keyword evidence="22" id="KW-1185">Reference proteome</keyword>
<evidence type="ECO:0000256" key="9">
    <source>
        <dbReference type="ARBA" id="ARBA00022490"/>
    </source>
</evidence>
<dbReference type="PANTHER" id="PTHR43622">
    <property type="entry name" value="3-DEHYDROQUINATE SYNTHASE"/>
    <property type="match status" value="1"/>
</dbReference>
<evidence type="ECO:0000256" key="14">
    <source>
        <dbReference type="ARBA" id="ARBA00023027"/>
    </source>
</evidence>
<feature type="binding site" evidence="18">
    <location>
        <position position="255"/>
    </location>
    <ligand>
        <name>Zn(2+)</name>
        <dbReference type="ChEBI" id="CHEBI:29105"/>
    </ligand>
</feature>
<evidence type="ECO:0000256" key="3">
    <source>
        <dbReference type="ARBA" id="ARBA00003485"/>
    </source>
</evidence>
<keyword evidence="14 18" id="KW-0520">NAD</keyword>
<evidence type="ECO:0000259" key="19">
    <source>
        <dbReference type="Pfam" id="PF01761"/>
    </source>
</evidence>
<evidence type="ECO:0000256" key="16">
    <source>
        <dbReference type="ARBA" id="ARBA00023239"/>
    </source>
</evidence>
<keyword evidence="9 18" id="KW-0963">Cytoplasm</keyword>
<dbReference type="GO" id="GO:0008652">
    <property type="term" value="P:amino acid biosynthetic process"/>
    <property type="evidence" value="ECO:0007669"/>
    <property type="project" value="UniProtKB-KW"/>
</dbReference>
<dbReference type="HAMAP" id="MF_00110">
    <property type="entry name" value="DHQ_synthase"/>
    <property type="match status" value="1"/>
</dbReference>
<dbReference type="OrthoDB" id="9806583at2"/>
<comment type="caution">
    <text evidence="18">Lacks conserved residue(s) required for the propagation of feature annotation.</text>
</comment>
<dbReference type="Gene3D" id="1.20.1090.10">
    <property type="entry name" value="Dehydroquinate synthase-like - alpha domain"/>
    <property type="match status" value="1"/>
</dbReference>
<evidence type="ECO:0000256" key="11">
    <source>
        <dbReference type="ARBA" id="ARBA00022723"/>
    </source>
</evidence>
<comment type="similarity">
    <text evidence="6 18">Belongs to the sugar phosphate cyclases superfamily. Dehydroquinate synthase family.</text>
</comment>
<reference evidence="21 22" key="1">
    <citation type="submission" date="2019-02" db="EMBL/GenBank/DDBJ databases">
        <title>Deep-cultivation of Planctomycetes and their phenomic and genomic characterization uncovers novel biology.</title>
        <authorList>
            <person name="Wiegand S."/>
            <person name="Jogler M."/>
            <person name="Boedeker C."/>
            <person name="Pinto D."/>
            <person name="Vollmers J."/>
            <person name="Rivas-Marin E."/>
            <person name="Kohn T."/>
            <person name="Peeters S.H."/>
            <person name="Heuer A."/>
            <person name="Rast P."/>
            <person name="Oberbeckmann S."/>
            <person name="Bunk B."/>
            <person name="Jeske O."/>
            <person name="Meyerdierks A."/>
            <person name="Storesund J.E."/>
            <person name="Kallscheuer N."/>
            <person name="Luecker S."/>
            <person name="Lage O.M."/>
            <person name="Pohl T."/>
            <person name="Merkel B.J."/>
            <person name="Hornburger P."/>
            <person name="Mueller R.-W."/>
            <person name="Bruemmer F."/>
            <person name="Labrenz M."/>
            <person name="Spormann A.M."/>
            <person name="Op den Camp H."/>
            <person name="Overmann J."/>
            <person name="Amann R."/>
            <person name="Jetten M.S.M."/>
            <person name="Mascher T."/>
            <person name="Medema M.H."/>
            <person name="Devos D.P."/>
            <person name="Kaster A.-K."/>
            <person name="Ovreas L."/>
            <person name="Rohde M."/>
            <person name="Galperin M.Y."/>
            <person name="Jogler C."/>
        </authorList>
    </citation>
    <scope>NUCLEOTIDE SEQUENCE [LARGE SCALE GENOMIC DNA]</scope>
    <source>
        <strain evidence="21 22">V22</strain>
    </source>
</reference>
<dbReference type="InterPro" id="IPR030960">
    <property type="entry name" value="DHQS/DOIS_N"/>
</dbReference>
<feature type="binding site" evidence="18">
    <location>
        <position position="272"/>
    </location>
    <ligand>
        <name>Zn(2+)</name>
        <dbReference type="ChEBI" id="CHEBI:29105"/>
    </ligand>
</feature>
<keyword evidence="17 18" id="KW-0170">Cobalt</keyword>
<dbReference type="GO" id="GO:0046872">
    <property type="term" value="F:metal ion binding"/>
    <property type="evidence" value="ECO:0007669"/>
    <property type="project" value="UniProtKB-KW"/>
</dbReference>
<comment type="pathway">
    <text evidence="5 18">Metabolic intermediate biosynthesis; chorismate biosynthesis; chorismate from D-erythrose 4-phosphate and phosphoenolpyruvate: step 2/7.</text>
</comment>
<comment type="catalytic activity">
    <reaction evidence="1 18">
        <text>7-phospho-2-dehydro-3-deoxy-D-arabino-heptonate = 3-dehydroquinate + phosphate</text>
        <dbReference type="Rhea" id="RHEA:21968"/>
        <dbReference type="ChEBI" id="CHEBI:32364"/>
        <dbReference type="ChEBI" id="CHEBI:43474"/>
        <dbReference type="ChEBI" id="CHEBI:58394"/>
        <dbReference type="EC" id="4.2.3.4"/>
    </reaction>
</comment>
<comment type="cofactor">
    <cofactor evidence="2 18">
        <name>NAD(+)</name>
        <dbReference type="ChEBI" id="CHEBI:57540"/>
    </cofactor>
</comment>
<evidence type="ECO:0000256" key="4">
    <source>
        <dbReference type="ARBA" id="ARBA00004496"/>
    </source>
</evidence>